<keyword evidence="3 9" id="KW-0813">Transport</keyword>
<comment type="function">
    <text evidence="9">Functions as a component of the nuclear pore complex (NPC).</text>
</comment>
<dbReference type="GO" id="GO:0006606">
    <property type="term" value="P:protein import into nucleus"/>
    <property type="evidence" value="ECO:0007669"/>
    <property type="project" value="TreeGrafter"/>
</dbReference>
<organism evidence="10 11">
    <name type="scientific">Dekkera bruxellensis</name>
    <name type="common">Brettanomyces custersii</name>
    <dbReference type="NCBI Taxonomy" id="5007"/>
    <lineage>
        <taxon>Eukaryota</taxon>
        <taxon>Fungi</taxon>
        <taxon>Dikarya</taxon>
        <taxon>Ascomycota</taxon>
        <taxon>Saccharomycotina</taxon>
        <taxon>Pichiomycetes</taxon>
        <taxon>Pichiales</taxon>
        <taxon>Pichiaceae</taxon>
        <taxon>Brettanomyces</taxon>
    </lineage>
</organism>
<evidence type="ECO:0000256" key="1">
    <source>
        <dbReference type="ARBA" id="ARBA00004567"/>
    </source>
</evidence>
<dbReference type="InterPro" id="IPR011502">
    <property type="entry name" value="Nucleoporin_Nup85"/>
</dbReference>
<keyword evidence="8 9" id="KW-0539">Nucleus</keyword>
<evidence type="ECO:0000256" key="4">
    <source>
        <dbReference type="ARBA" id="ARBA00022816"/>
    </source>
</evidence>
<evidence type="ECO:0000256" key="7">
    <source>
        <dbReference type="ARBA" id="ARBA00023132"/>
    </source>
</evidence>
<dbReference type="EMBL" id="CABFWN010000001">
    <property type="protein sequence ID" value="VUG17069.1"/>
    <property type="molecule type" value="Genomic_DNA"/>
</dbReference>
<name>A0A7D9H0V7_DEKBR</name>
<keyword evidence="4 9" id="KW-0509">mRNA transport</keyword>
<dbReference type="AlphaFoldDB" id="A0A7D9H0V7"/>
<dbReference type="Pfam" id="PF07575">
    <property type="entry name" value="Nucleopor_Nup85"/>
    <property type="match status" value="1"/>
</dbReference>
<dbReference type="Proteomes" id="UP000478008">
    <property type="component" value="Unassembled WGS sequence"/>
</dbReference>
<keyword evidence="6 9" id="KW-0811">Translocation</keyword>
<sequence>MIENHLPNTKADDGDLDMEEIALPAKYSKTYGNVIIGDRTKLPIKEALHEEVDTESNSNWLKEGRHLDMAADKTGNNGIVYVSATPDTSVANNDKKYDQTETTDIIDKKADRIETKDNEDTKLYPLEFVSSEDTSPDRIRFVTGLYNDFEDLLKNSAFRTYISDTNDFGVPSLMKTERKERTDRLKWLLTNLIKSLKELMSSTIKSDAQNDSKAVKYEELINILNLLHATKFSEPDESIILFQMWVNRADIQPDDQLVSDMENASHGTLYKNMNFWSKYLKTMIFRGYFAQAISAIDESGYENFEQTDPDLYALVKHLKSLIASYDPMKFSQYLKAFMAWKQRAANLREAAIKLTFKNVEIGSQLVDIVASISGVDSALRKNCGRWYEYFLLEYMFEMPSMKKISEYVDKAQKSFSVDTVYSWETICLNIFSEQYLKAISALETLDRSVSTYTAILLSASGLLKSYSNISLHGKGIKSGEEEIQTSIDQMIEDLALSYLSSKELFSTGTGILILTDDSKARKILSEMLPNYKIESNDDFEWCLSICAKLMLPMTAKQIYNTQGEILLDNGYEYESLCCFSEAGNTKKVVSSVWQIFENLLLEGNLVDTLLNEKLDKDEIDSPILRQAVSPLALLRNILSTEGKTIPFERFVELIQFRYLPAHYKAVLLLLLLPYFNTNTFSLDQLIKIIEILNVYEKQINDDTQCAELSGQSYDVAVSRKDVGASKGTYDWRKLEKLPSDSMALILEIRKLIAFEISFKFLEE</sequence>
<gene>
    <name evidence="10" type="ORF">DEBR0S1_32462G</name>
</gene>
<evidence type="ECO:0000256" key="5">
    <source>
        <dbReference type="ARBA" id="ARBA00022927"/>
    </source>
</evidence>
<comment type="similarity">
    <text evidence="2 9">Belongs to the nucleoporin Nup85 family.</text>
</comment>
<reference evidence="10 11" key="1">
    <citation type="submission" date="2019-07" db="EMBL/GenBank/DDBJ databases">
        <authorList>
            <person name="Friedrich A."/>
            <person name="Schacherer J."/>
        </authorList>
    </citation>
    <scope>NUCLEOTIDE SEQUENCE [LARGE SCALE GENOMIC DNA]</scope>
</reference>
<proteinExistence type="inferred from homology"/>
<dbReference type="GO" id="GO:0006406">
    <property type="term" value="P:mRNA export from nucleus"/>
    <property type="evidence" value="ECO:0007669"/>
    <property type="project" value="TreeGrafter"/>
</dbReference>
<comment type="subcellular location">
    <subcellularLocation>
        <location evidence="1 9">Nucleus</location>
        <location evidence="1 9">Nuclear pore complex</location>
    </subcellularLocation>
</comment>
<evidence type="ECO:0000256" key="8">
    <source>
        <dbReference type="ARBA" id="ARBA00023242"/>
    </source>
</evidence>
<evidence type="ECO:0000256" key="9">
    <source>
        <dbReference type="RuleBase" id="RU365073"/>
    </source>
</evidence>
<evidence type="ECO:0000256" key="6">
    <source>
        <dbReference type="ARBA" id="ARBA00023010"/>
    </source>
</evidence>
<evidence type="ECO:0000256" key="3">
    <source>
        <dbReference type="ARBA" id="ARBA00022448"/>
    </source>
</evidence>
<dbReference type="GO" id="GO:0045893">
    <property type="term" value="P:positive regulation of DNA-templated transcription"/>
    <property type="evidence" value="ECO:0007669"/>
    <property type="project" value="TreeGrafter"/>
</dbReference>
<evidence type="ECO:0000256" key="2">
    <source>
        <dbReference type="ARBA" id="ARBA00005573"/>
    </source>
</evidence>
<evidence type="ECO:0000313" key="10">
    <source>
        <dbReference type="EMBL" id="VUG17069.1"/>
    </source>
</evidence>
<keyword evidence="7 9" id="KW-0906">Nuclear pore complex</keyword>
<accession>A0A7D9H0V7</accession>
<protein>
    <recommendedName>
        <fullName evidence="9">Nuclear pore complex protein Nup85</fullName>
    </recommendedName>
</protein>
<comment type="subunit">
    <text evidence="9">Component of the nuclear pore complex (NPC).</text>
</comment>
<dbReference type="PANTHER" id="PTHR13373">
    <property type="entry name" value="FROUNT PROTEIN-RELATED"/>
    <property type="match status" value="1"/>
</dbReference>
<evidence type="ECO:0000313" key="11">
    <source>
        <dbReference type="Proteomes" id="UP000478008"/>
    </source>
</evidence>
<dbReference type="PANTHER" id="PTHR13373:SF21">
    <property type="entry name" value="NUCLEAR PORE COMPLEX PROTEIN NUP85"/>
    <property type="match status" value="1"/>
</dbReference>
<keyword evidence="5 9" id="KW-0653">Protein transport</keyword>
<dbReference type="GO" id="GO:0017056">
    <property type="term" value="F:structural constituent of nuclear pore"/>
    <property type="evidence" value="ECO:0007669"/>
    <property type="project" value="TreeGrafter"/>
</dbReference>
<dbReference type="GO" id="GO:0031965">
    <property type="term" value="C:nuclear membrane"/>
    <property type="evidence" value="ECO:0007669"/>
    <property type="project" value="UniProtKB-UniRule"/>
</dbReference>
<keyword evidence="11" id="KW-1185">Reference proteome</keyword>
<dbReference type="GO" id="GO:0031080">
    <property type="term" value="C:nuclear pore outer ring"/>
    <property type="evidence" value="ECO:0007669"/>
    <property type="project" value="TreeGrafter"/>
</dbReference>
<keyword evidence="9" id="KW-0472">Membrane</keyword>